<dbReference type="Gene3D" id="1.10.3130.10">
    <property type="entry name" value="serine acetyltransferase, domain 1"/>
    <property type="match status" value="1"/>
</dbReference>
<dbReference type="Gene3D" id="2.160.10.10">
    <property type="entry name" value="Hexapeptide repeat proteins"/>
    <property type="match status" value="1"/>
</dbReference>
<sequence length="211" mass="22545">MNLIAGLQDFIRSIRDRDAACPTWAEVVFCYPGFHILTIFHPLAHFLWAHKLRALARFWMYVGRWITGIEIHPAAKIGKNVFIDHGTGVVIGATATIGDECTIYHGVTLGGTGHGPQCGKRHPDIGTHVMIGAGAQILGPISVGDNAAIGANSVVTRDVPPGATVVGIPARITGQKDKDTEVYYGLPVGDAADDDRVSVRVMAEKWKGSGI</sequence>
<dbReference type="NCBIfam" id="TIGR01172">
    <property type="entry name" value="cysE"/>
    <property type="match status" value="1"/>
</dbReference>
<keyword evidence="3 7" id="KW-0808">Transferase</keyword>
<dbReference type="InterPro" id="IPR045304">
    <property type="entry name" value="LbH_SAT"/>
</dbReference>
<evidence type="ECO:0000256" key="3">
    <source>
        <dbReference type="ARBA" id="ARBA00022679"/>
    </source>
</evidence>
<dbReference type="InterPro" id="IPR018357">
    <property type="entry name" value="Hexapep_transf_CS"/>
</dbReference>
<dbReference type="NCBIfam" id="NF041874">
    <property type="entry name" value="EPS_EpsC"/>
    <property type="match status" value="1"/>
</dbReference>
<comment type="catalytic activity">
    <reaction evidence="6 7">
        <text>L-serine + acetyl-CoA = O-acetyl-L-serine + CoA</text>
        <dbReference type="Rhea" id="RHEA:24560"/>
        <dbReference type="ChEBI" id="CHEBI:33384"/>
        <dbReference type="ChEBI" id="CHEBI:57287"/>
        <dbReference type="ChEBI" id="CHEBI:57288"/>
        <dbReference type="ChEBI" id="CHEBI:58340"/>
        <dbReference type="EC" id="2.3.1.30"/>
    </reaction>
</comment>
<dbReference type="GO" id="GO:0006535">
    <property type="term" value="P:cysteine biosynthetic process from serine"/>
    <property type="evidence" value="ECO:0007669"/>
    <property type="project" value="InterPro"/>
</dbReference>
<evidence type="ECO:0000256" key="7">
    <source>
        <dbReference type="PIRNR" id="PIRNR000441"/>
    </source>
</evidence>
<dbReference type="STRING" id="349215.A11S_1542"/>
<evidence type="ECO:0000256" key="2">
    <source>
        <dbReference type="ARBA" id="ARBA00022605"/>
    </source>
</evidence>
<dbReference type="HOGENOM" id="CLU_051638_10_1_5"/>
<dbReference type="RefSeq" id="WP_015467881.1">
    <property type="nucleotide sequence ID" value="NC_020812.1"/>
</dbReference>
<dbReference type="CDD" id="cd03354">
    <property type="entry name" value="LbH_SAT"/>
    <property type="match status" value="1"/>
</dbReference>
<dbReference type="Pfam" id="PF00132">
    <property type="entry name" value="Hexapep"/>
    <property type="match status" value="1"/>
</dbReference>
<dbReference type="PIRSF" id="PIRSF000441">
    <property type="entry name" value="CysE"/>
    <property type="match status" value="1"/>
</dbReference>
<dbReference type="EC" id="2.3.1.30" evidence="7"/>
<proteinExistence type="inferred from homology"/>
<accession>M4VGK2</accession>
<evidence type="ECO:0000313" key="8">
    <source>
        <dbReference type="EMBL" id="AGH98348.1"/>
    </source>
</evidence>
<reference evidence="8 9" key="1">
    <citation type="journal article" date="2013" name="ISME J.">
        <title>By their genes ye shall know them: genomic signatures of predatory bacteria.</title>
        <authorList>
            <person name="Pasternak Z."/>
            <person name="Pietrokovski S."/>
            <person name="Rotem O."/>
            <person name="Gophna U."/>
            <person name="Lurie-Weinberger M.N."/>
            <person name="Jurkevitch E."/>
        </authorList>
    </citation>
    <scope>NUCLEOTIDE SEQUENCE [LARGE SCALE GENOMIC DNA]</scope>
    <source>
        <strain evidence="8">EPB</strain>
    </source>
</reference>
<evidence type="ECO:0000256" key="5">
    <source>
        <dbReference type="ARBA" id="ARBA00023315"/>
    </source>
</evidence>
<organism evidence="8 9">
    <name type="scientific">Micavibrio aeruginosavorus EPB</name>
    <dbReference type="NCBI Taxonomy" id="349215"/>
    <lineage>
        <taxon>Bacteria</taxon>
        <taxon>Pseudomonadati</taxon>
        <taxon>Bdellovibrionota</taxon>
        <taxon>Bdellovibrionia</taxon>
        <taxon>Bdellovibrionales</taxon>
        <taxon>Pseudobdellovibrionaceae</taxon>
        <taxon>Micavibrio</taxon>
    </lineage>
</organism>
<dbReference type="OrthoDB" id="9801456at2"/>
<dbReference type="GO" id="GO:0009001">
    <property type="term" value="F:serine O-acetyltransferase activity"/>
    <property type="evidence" value="ECO:0007669"/>
    <property type="project" value="UniProtKB-EC"/>
</dbReference>
<dbReference type="AlphaFoldDB" id="M4VGK2"/>
<evidence type="ECO:0000313" key="9">
    <source>
        <dbReference type="Proteomes" id="UP000011932"/>
    </source>
</evidence>
<keyword evidence="2" id="KW-0028">Amino-acid biosynthesis</keyword>
<dbReference type="FunFam" id="2.160.10.10:FF:000007">
    <property type="entry name" value="Serine acetyltransferase"/>
    <property type="match status" value="1"/>
</dbReference>
<evidence type="ECO:0000256" key="6">
    <source>
        <dbReference type="ARBA" id="ARBA00049486"/>
    </source>
</evidence>
<dbReference type="GO" id="GO:0005737">
    <property type="term" value="C:cytoplasm"/>
    <property type="evidence" value="ECO:0007669"/>
    <property type="project" value="InterPro"/>
</dbReference>
<name>M4VGK2_9BACT</name>
<dbReference type="PATRIC" id="fig|349215.9.peg.1489"/>
<dbReference type="InterPro" id="IPR053376">
    <property type="entry name" value="Serine_acetyltransferase"/>
</dbReference>
<dbReference type="InterPro" id="IPR005881">
    <property type="entry name" value="Ser_O-AcTrfase"/>
</dbReference>
<evidence type="ECO:0000256" key="1">
    <source>
        <dbReference type="ARBA" id="ARBA00007274"/>
    </source>
</evidence>
<keyword evidence="5 7" id="KW-0012">Acyltransferase</keyword>
<dbReference type="KEGG" id="man:A11S_1542"/>
<protein>
    <recommendedName>
        <fullName evidence="7">Serine acetyltransferase</fullName>
        <ecNumber evidence="7">2.3.1.30</ecNumber>
    </recommendedName>
</protein>
<gene>
    <name evidence="8" type="ORF">A11S_1542</name>
</gene>
<dbReference type="InterPro" id="IPR042122">
    <property type="entry name" value="Ser_AcTrfase_N_sf"/>
</dbReference>
<evidence type="ECO:0000256" key="4">
    <source>
        <dbReference type="ARBA" id="ARBA00022737"/>
    </source>
</evidence>
<comment type="similarity">
    <text evidence="1 7">Belongs to the transferase hexapeptide repeat family.</text>
</comment>
<dbReference type="Proteomes" id="UP000011932">
    <property type="component" value="Chromosome"/>
</dbReference>
<dbReference type="SUPFAM" id="SSF51161">
    <property type="entry name" value="Trimeric LpxA-like enzymes"/>
    <property type="match status" value="1"/>
</dbReference>
<dbReference type="InterPro" id="IPR001451">
    <property type="entry name" value="Hexapep"/>
</dbReference>
<dbReference type="PROSITE" id="PS00101">
    <property type="entry name" value="HEXAPEP_TRANSFERASES"/>
    <property type="match status" value="1"/>
</dbReference>
<dbReference type="PANTHER" id="PTHR42811">
    <property type="entry name" value="SERINE ACETYLTRANSFERASE"/>
    <property type="match status" value="1"/>
</dbReference>
<dbReference type="InterPro" id="IPR011004">
    <property type="entry name" value="Trimer_LpxA-like_sf"/>
</dbReference>
<keyword evidence="4" id="KW-0677">Repeat</keyword>
<dbReference type="EMBL" id="CP003538">
    <property type="protein sequence ID" value="AGH98348.1"/>
    <property type="molecule type" value="Genomic_DNA"/>
</dbReference>